<dbReference type="Pfam" id="PF03372">
    <property type="entry name" value="Exo_endo_phos"/>
    <property type="match status" value="1"/>
</dbReference>
<dbReference type="EMBL" id="CP036261">
    <property type="protein sequence ID" value="QDS88270.1"/>
    <property type="molecule type" value="Genomic_DNA"/>
</dbReference>
<evidence type="ECO:0000256" key="9">
    <source>
        <dbReference type="SAM" id="SignalP"/>
    </source>
</evidence>
<proteinExistence type="predicted"/>
<feature type="chain" id="PRO_5022016272" evidence="9">
    <location>
        <begin position="19"/>
        <end position="336"/>
    </location>
</feature>
<dbReference type="KEGG" id="ruv:EC9_24600"/>
<keyword evidence="5" id="KW-0227">DNA damage</keyword>
<evidence type="ECO:0000256" key="6">
    <source>
        <dbReference type="ARBA" id="ARBA00022801"/>
    </source>
</evidence>
<evidence type="ECO:0000259" key="10">
    <source>
        <dbReference type="Pfam" id="PF03372"/>
    </source>
</evidence>
<comment type="cofactor">
    <cofactor evidence="2">
        <name>Mg(2+)</name>
        <dbReference type="ChEBI" id="CHEBI:18420"/>
    </cofactor>
</comment>
<evidence type="ECO:0000313" key="11">
    <source>
        <dbReference type="EMBL" id="QDS88270.1"/>
    </source>
</evidence>
<feature type="domain" description="Endonuclease/exonuclease/phosphatase" evidence="10">
    <location>
        <begin position="28"/>
        <end position="287"/>
    </location>
</feature>
<keyword evidence="4" id="KW-0479">Metal-binding</keyword>
<keyword evidence="12" id="KW-1185">Reference proteome</keyword>
<accession>A0A517M068</accession>
<keyword evidence="8" id="KW-0234">DNA repair</keyword>
<evidence type="ECO:0000256" key="2">
    <source>
        <dbReference type="ARBA" id="ARBA00001946"/>
    </source>
</evidence>
<keyword evidence="7" id="KW-0460">Magnesium</keyword>
<keyword evidence="3" id="KW-0540">Nuclease</keyword>
<dbReference type="AlphaFoldDB" id="A0A517M068"/>
<evidence type="ECO:0000256" key="4">
    <source>
        <dbReference type="ARBA" id="ARBA00022723"/>
    </source>
</evidence>
<evidence type="ECO:0000256" key="7">
    <source>
        <dbReference type="ARBA" id="ARBA00022842"/>
    </source>
</evidence>
<evidence type="ECO:0000256" key="5">
    <source>
        <dbReference type="ARBA" id="ARBA00022763"/>
    </source>
</evidence>
<protein>
    <submittedName>
        <fullName evidence="11">Endonuclease/Exonuclease/phosphatase family protein</fullName>
    </submittedName>
</protein>
<dbReference type="GO" id="GO:0046872">
    <property type="term" value="F:metal ion binding"/>
    <property type="evidence" value="ECO:0007669"/>
    <property type="project" value="UniProtKB-KW"/>
</dbReference>
<dbReference type="InterPro" id="IPR051547">
    <property type="entry name" value="TDP2-like"/>
</dbReference>
<dbReference type="Proteomes" id="UP000319557">
    <property type="component" value="Chromosome"/>
</dbReference>
<dbReference type="SUPFAM" id="SSF56219">
    <property type="entry name" value="DNase I-like"/>
    <property type="match status" value="1"/>
</dbReference>
<sequence length="336" mass="38169" precursor="true">MHRLICVLLCLQAVAAGADESADDFVVMSWNLEWFFDSQPRDNRSDLAREMSAPDRPNWDWRRDAVAASIASVRPDVVALQEVESSKVMGYLTTTLEDDHDQKFRVVCFDGAEPFTEQDVALLYADNVWLRRSGLNGQTRKMYASGDYYNVFKHQEAELEIGRPSDPEVVTVINLHLRARAERADIRVRQARLVHTWIADRVAAGENVIVLGDLNTEEPAEGIRDGSDLAILCGKHTPQTDDDLIDLHPRLPVDQRQTHLLAGKAFDRILVSPAMIEDDPDRVDLVLRSVQRPRELAVKGDGPDEQDAHWNAYWQIDSNQRDLSDHWPVVARFQLK</sequence>
<dbReference type="GO" id="GO:0006281">
    <property type="term" value="P:DNA repair"/>
    <property type="evidence" value="ECO:0007669"/>
    <property type="project" value="UniProtKB-KW"/>
</dbReference>
<dbReference type="Gene3D" id="3.60.10.10">
    <property type="entry name" value="Endonuclease/exonuclease/phosphatase"/>
    <property type="match status" value="1"/>
</dbReference>
<keyword evidence="11" id="KW-0255">Endonuclease</keyword>
<keyword evidence="11" id="KW-0269">Exonuclease</keyword>
<dbReference type="GO" id="GO:0004527">
    <property type="term" value="F:exonuclease activity"/>
    <property type="evidence" value="ECO:0007669"/>
    <property type="project" value="UniProtKB-KW"/>
</dbReference>
<dbReference type="OrthoDB" id="238888at2"/>
<reference evidence="11 12" key="1">
    <citation type="submission" date="2019-02" db="EMBL/GenBank/DDBJ databases">
        <title>Deep-cultivation of Planctomycetes and their phenomic and genomic characterization uncovers novel biology.</title>
        <authorList>
            <person name="Wiegand S."/>
            <person name="Jogler M."/>
            <person name="Boedeker C."/>
            <person name="Pinto D."/>
            <person name="Vollmers J."/>
            <person name="Rivas-Marin E."/>
            <person name="Kohn T."/>
            <person name="Peeters S.H."/>
            <person name="Heuer A."/>
            <person name="Rast P."/>
            <person name="Oberbeckmann S."/>
            <person name="Bunk B."/>
            <person name="Jeske O."/>
            <person name="Meyerdierks A."/>
            <person name="Storesund J.E."/>
            <person name="Kallscheuer N."/>
            <person name="Luecker S."/>
            <person name="Lage O.M."/>
            <person name="Pohl T."/>
            <person name="Merkel B.J."/>
            <person name="Hornburger P."/>
            <person name="Mueller R.-W."/>
            <person name="Bruemmer F."/>
            <person name="Labrenz M."/>
            <person name="Spormann A.M."/>
            <person name="Op den Camp H."/>
            <person name="Overmann J."/>
            <person name="Amann R."/>
            <person name="Jetten M.S.M."/>
            <person name="Mascher T."/>
            <person name="Medema M.H."/>
            <person name="Devos D.P."/>
            <person name="Kaster A.-K."/>
            <person name="Ovreas L."/>
            <person name="Rohde M."/>
            <person name="Galperin M.Y."/>
            <person name="Jogler C."/>
        </authorList>
    </citation>
    <scope>NUCLEOTIDE SEQUENCE [LARGE SCALE GENOMIC DNA]</scope>
    <source>
        <strain evidence="11 12">EC9</strain>
    </source>
</reference>
<evidence type="ECO:0000256" key="8">
    <source>
        <dbReference type="ARBA" id="ARBA00023204"/>
    </source>
</evidence>
<feature type="signal peptide" evidence="9">
    <location>
        <begin position="1"/>
        <end position="18"/>
    </location>
</feature>
<dbReference type="InterPro" id="IPR005135">
    <property type="entry name" value="Endo/exonuclease/phosphatase"/>
</dbReference>
<dbReference type="PANTHER" id="PTHR15822">
    <property type="entry name" value="TRAF AND TNF RECEPTOR-ASSOCIATED PROTEIN"/>
    <property type="match status" value="1"/>
</dbReference>
<keyword evidence="9" id="KW-0732">Signal</keyword>
<keyword evidence="6" id="KW-0378">Hydrolase</keyword>
<evidence type="ECO:0000256" key="3">
    <source>
        <dbReference type="ARBA" id="ARBA00022722"/>
    </source>
</evidence>
<organism evidence="11 12">
    <name type="scientific">Rosistilla ulvae</name>
    <dbReference type="NCBI Taxonomy" id="1930277"/>
    <lineage>
        <taxon>Bacteria</taxon>
        <taxon>Pseudomonadati</taxon>
        <taxon>Planctomycetota</taxon>
        <taxon>Planctomycetia</taxon>
        <taxon>Pirellulales</taxon>
        <taxon>Pirellulaceae</taxon>
        <taxon>Rosistilla</taxon>
    </lineage>
</organism>
<evidence type="ECO:0000256" key="1">
    <source>
        <dbReference type="ARBA" id="ARBA00001936"/>
    </source>
</evidence>
<name>A0A517M068_9BACT</name>
<dbReference type="PANTHER" id="PTHR15822:SF4">
    <property type="entry name" value="TYROSYL-DNA PHOSPHODIESTERASE 2"/>
    <property type="match status" value="1"/>
</dbReference>
<evidence type="ECO:0000313" key="12">
    <source>
        <dbReference type="Proteomes" id="UP000319557"/>
    </source>
</evidence>
<gene>
    <name evidence="11" type="ORF">EC9_24600</name>
</gene>
<dbReference type="GO" id="GO:0004519">
    <property type="term" value="F:endonuclease activity"/>
    <property type="evidence" value="ECO:0007669"/>
    <property type="project" value="UniProtKB-KW"/>
</dbReference>
<comment type="cofactor">
    <cofactor evidence="1">
        <name>Mn(2+)</name>
        <dbReference type="ChEBI" id="CHEBI:29035"/>
    </cofactor>
</comment>
<dbReference type="InterPro" id="IPR036691">
    <property type="entry name" value="Endo/exonu/phosph_ase_sf"/>
</dbReference>
<dbReference type="RefSeq" id="WP_145345389.1">
    <property type="nucleotide sequence ID" value="NZ_CP036261.1"/>
</dbReference>